<accession>A0A2S9CN21</accession>
<dbReference type="AlphaFoldDB" id="A0A2S9CN21"/>
<reference evidence="1 2" key="1">
    <citation type="submission" date="2017-09" db="EMBL/GenBank/DDBJ databases">
        <title>Genomic, metabolic, and phenotypic characteristics of bacterial isolates from the natural microbiome of the model nematode Caenorhabditis elegans.</title>
        <authorList>
            <person name="Zimmermann J."/>
            <person name="Obeng N."/>
            <person name="Yang W."/>
            <person name="Obeng O."/>
            <person name="Kissoyan K."/>
            <person name="Pees B."/>
            <person name="Dirksen P."/>
            <person name="Hoppner M."/>
            <person name="Franke A."/>
            <person name="Rosenstiel P."/>
            <person name="Leippe M."/>
            <person name="Dierking K."/>
            <person name="Kaleta C."/>
            <person name="Schulenburg H."/>
        </authorList>
    </citation>
    <scope>NUCLEOTIDE SEQUENCE [LARGE SCALE GENOMIC DNA]</scope>
    <source>
        <strain evidence="1 2">MYb184</strain>
    </source>
</reference>
<organism evidence="1 2">
    <name type="scientific">Pseudomonas cedrina</name>
    <dbReference type="NCBI Taxonomy" id="651740"/>
    <lineage>
        <taxon>Bacteria</taxon>
        <taxon>Pseudomonadati</taxon>
        <taxon>Pseudomonadota</taxon>
        <taxon>Gammaproteobacteria</taxon>
        <taxon>Pseudomonadales</taxon>
        <taxon>Pseudomonadaceae</taxon>
        <taxon>Pseudomonas</taxon>
    </lineage>
</organism>
<sequence>MVSTVTIYKNAGIIKIDEVSFCPKKFSDITIEGGHPDGPVWSLGAARAVISIADANLLVASGVTDNR</sequence>
<comment type="caution">
    <text evidence="1">The sequence shown here is derived from an EMBL/GenBank/DDBJ whole genome shotgun (WGS) entry which is preliminary data.</text>
</comment>
<evidence type="ECO:0000313" key="1">
    <source>
        <dbReference type="EMBL" id="PRB81907.1"/>
    </source>
</evidence>
<dbReference type="Proteomes" id="UP000239458">
    <property type="component" value="Unassembled WGS sequence"/>
</dbReference>
<evidence type="ECO:0000313" key="2">
    <source>
        <dbReference type="Proteomes" id="UP000239458"/>
    </source>
</evidence>
<dbReference type="EMBL" id="PCQE01000142">
    <property type="protein sequence ID" value="PRB81907.1"/>
    <property type="molecule type" value="Genomic_DNA"/>
</dbReference>
<gene>
    <name evidence="1" type="ORF">CQ006_28140</name>
</gene>
<protein>
    <submittedName>
        <fullName evidence="1">Uncharacterized protein</fullName>
    </submittedName>
</protein>
<name>A0A2S9CN21_PSECE</name>
<proteinExistence type="predicted"/>